<dbReference type="Gene3D" id="3.10.129.10">
    <property type="entry name" value="Hotdog Thioesterase"/>
    <property type="match status" value="1"/>
</dbReference>
<gene>
    <name evidence="4" type="ORF">H8S23_13665</name>
</gene>
<feature type="binding site" evidence="2">
    <location>
        <position position="57"/>
    </location>
    <ligand>
        <name>substrate</name>
    </ligand>
</feature>
<dbReference type="PANTHER" id="PTHR36934:SF1">
    <property type="entry name" value="THIOESTERASE DOMAIN-CONTAINING PROTEIN"/>
    <property type="match status" value="1"/>
</dbReference>
<dbReference type="SUPFAM" id="SSF54637">
    <property type="entry name" value="Thioesterase/thiol ester dehydrase-isomerase"/>
    <property type="match status" value="1"/>
</dbReference>
<evidence type="ECO:0000256" key="2">
    <source>
        <dbReference type="PIRSR" id="PIRSR014972-2"/>
    </source>
</evidence>
<protein>
    <submittedName>
        <fullName evidence="4">Thioesterase family protein</fullName>
    </submittedName>
</protein>
<dbReference type="EMBL" id="JACONZ010000006">
    <property type="protein sequence ID" value="MBC5582555.1"/>
    <property type="molecule type" value="Genomic_DNA"/>
</dbReference>
<evidence type="ECO:0000259" key="3">
    <source>
        <dbReference type="Pfam" id="PF22636"/>
    </source>
</evidence>
<evidence type="ECO:0000256" key="1">
    <source>
        <dbReference type="PIRSR" id="PIRSR014972-1"/>
    </source>
</evidence>
<proteinExistence type="predicted"/>
<reference evidence="4" key="1">
    <citation type="submission" date="2020-08" db="EMBL/GenBank/DDBJ databases">
        <title>Genome public.</title>
        <authorList>
            <person name="Liu C."/>
            <person name="Sun Q."/>
        </authorList>
    </citation>
    <scope>NUCLEOTIDE SEQUENCE</scope>
    <source>
        <strain evidence="4">BX8</strain>
    </source>
</reference>
<feature type="active site" evidence="1">
    <location>
        <position position="30"/>
    </location>
</feature>
<dbReference type="Pfam" id="PF22636">
    <property type="entry name" value="FlK"/>
    <property type="match status" value="1"/>
</dbReference>
<dbReference type="AlphaFoldDB" id="A0A923REY6"/>
<comment type="caution">
    <text evidence="4">The sequence shown here is derived from an EMBL/GenBank/DDBJ whole genome shotgun (WGS) entry which is preliminary data.</text>
</comment>
<dbReference type="PANTHER" id="PTHR36934">
    <property type="entry name" value="BLR0278 PROTEIN"/>
    <property type="match status" value="1"/>
</dbReference>
<feature type="active site" evidence="1">
    <location>
        <position position="64"/>
    </location>
</feature>
<evidence type="ECO:0000313" key="4">
    <source>
        <dbReference type="EMBL" id="MBC5582555.1"/>
    </source>
</evidence>
<keyword evidence="5" id="KW-1185">Reference proteome</keyword>
<dbReference type="Proteomes" id="UP000659630">
    <property type="component" value="Unassembled WGS sequence"/>
</dbReference>
<feature type="binding site" evidence="2">
    <location>
        <position position="57"/>
    </location>
    <ligand>
        <name>CoA</name>
        <dbReference type="ChEBI" id="CHEBI:57287"/>
    </ligand>
</feature>
<dbReference type="InterPro" id="IPR054485">
    <property type="entry name" value="FlK-like_dom"/>
</dbReference>
<feature type="binding site" evidence="2">
    <location>
        <position position="108"/>
    </location>
    <ligand>
        <name>substrate</name>
    </ligand>
</feature>
<sequence>MKQFCEAVMTVTEEKTAKAMGSGDLPVLATPAMIALMENAAMRCAAEGLPQGITTVGVRMEVSHDRASGLGAEITARATLLEKAERSFTFRVEAFEGETRIGEGTHVRATVQADRFLAKLNRG</sequence>
<dbReference type="InterPro" id="IPR025540">
    <property type="entry name" value="FlK"/>
</dbReference>
<feature type="domain" description="Fluoroacetyl-CoA-specific thioesterase-like" evidence="3">
    <location>
        <begin position="11"/>
        <end position="113"/>
    </location>
</feature>
<name>A0A923REY6_9FIRM</name>
<evidence type="ECO:0000313" key="5">
    <source>
        <dbReference type="Proteomes" id="UP000659630"/>
    </source>
</evidence>
<dbReference type="RefSeq" id="WP_186888915.1">
    <property type="nucleotide sequence ID" value="NZ_JACONZ010000006.1"/>
</dbReference>
<feature type="active site" evidence="1">
    <location>
        <position position="38"/>
    </location>
</feature>
<dbReference type="InterPro" id="IPR029069">
    <property type="entry name" value="HotDog_dom_sf"/>
</dbReference>
<organism evidence="4 5">
    <name type="scientific">Anaerofilum hominis</name>
    <dbReference type="NCBI Taxonomy" id="2763016"/>
    <lineage>
        <taxon>Bacteria</taxon>
        <taxon>Bacillati</taxon>
        <taxon>Bacillota</taxon>
        <taxon>Clostridia</taxon>
        <taxon>Eubacteriales</taxon>
        <taxon>Oscillospiraceae</taxon>
        <taxon>Anaerofilum</taxon>
    </lineage>
</organism>
<accession>A0A923REY6</accession>
<dbReference type="PIRSF" id="PIRSF014972">
    <property type="entry name" value="FlK"/>
    <property type="match status" value="1"/>
</dbReference>